<feature type="coiled-coil region" evidence="1">
    <location>
        <begin position="275"/>
        <end position="330"/>
    </location>
</feature>
<dbReference type="InParanoid" id="I7M2F4"/>
<keyword evidence="1" id="KW-0175">Coiled coil</keyword>
<keyword evidence="3" id="KW-1133">Transmembrane helix</keyword>
<keyword evidence="3 4" id="KW-0812">Transmembrane</keyword>
<dbReference type="GO" id="GO:0005227">
    <property type="term" value="F:calcium-activated cation channel activity"/>
    <property type="evidence" value="ECO:0007669"/>
    <property type="project" value="InterPro"/>
</dbReference>
<feature type="transmembrane region" description="Helical" evidence="3">
    <location>
        <begin position="176"/>
        <end position="198"/>
    </location>
</feature>
<dbReference type="InterPro" id="IPR045122">
    <property type="entry name" value="Csc1-like"/>
</dbReference>
<feature type="transmembrane region" description="Helical" evidence="3">
    <location>
        <begin position="452"/>
        <end position="472"/>
    </location>
</feature>
<organism evidence="4 5">
    <name type="scientific">Tetrahymena thermophila (strain SB210)</name>
    <dbReference type="NCBI Taxonomy" id="312017"/>
    <lineage>
        <taxon>Eukaryota</taxon>
        <taxon>Sar</taxon>
        <taxon>Alveolata</taxon>
        <taxon>Ciliophora</taxon>
        <taxon>Intramacronucleata</taxon>
        <taxon>Oligohymenophorea</taxon>
        <taxon>Hymenostomatida</taxon>
        <taxon>Tetrahymenina</taxon>
        <taxon>Tetrahymenidae</taxon>
        <taxon>Tetrahymena</taxon>
    </lineage>
</organism>
<keyword evidence="5" id="KW-1185">Reference proteome</keyword>
<dbReference type="RefSeq" id="XP_001020531.2">
    <property type="nucleotide sequence ID" value="XM_001020531.2"/>
</dbReference>
<feature type="transmembrane region" description="Helical" evidence="3">
    <location>
        <begin position="93"/>
        <end position="115"/>
    </location>
</feature>
<feature type="transmembrane region" description="Helical" evidence="3">
    <location>
        <begin position="410"/>
        <end position="432"/>
    </location>
</feature>
<accession>I7M2F4</accession>
<dbReference type="KEGG" id="tet:TTHERM_00218590"/>
<keyword evidence="3" id="KW-0472">Membrane</keyword>
<evidence type="ECO:0000313" key="5">
    <source>
        <dbReference type="Proteomes" id="UP000009168"/>
    </source>
</evidence>
<dbReference type="EMBL" id="GG662621">
    <property type="protein sequence ID" value="EAS00286.2"/>
    <property type="molecule type" value="Genomic_DNA"/>
</dbReference>
<feature type="region of interest" description="Disordered" evidence="2">
    <location>
        <begin position="820"/>
        <end position="843"/>
    </location>
</feature>
<sequence>MIEIQFDNDSNINAKSYNKSDKSMKKQKISRTDVPANYQVAMRHRQVFNLHQIPQDYKGQWQCECCGRYSKPYSVHMRTSTDFLSYLGTSYPLYFDFLKMSFLFLLAVLFVSGIYSLTLNNNQNICISQKGVDQIAESYYLSLQNNQSPVKIQINCQKNWITKFALGNRGNDKNSLFIQDILNLITVMGLILIIHYIVKRQKEKQIKLDNYFQQPNSFTVLVSNIPIEFTDGKNYEIELIDYIENKMNLVDIHDQKIDMKGSIQKITFCFNIDELIQLEQEVKDLKKKKMKEINTNGLGSDEVYQTEQQIQITEKKIETLRQDLSSKRTKDFMPKYFCGQAFITFKYQHIAFQFLETVSRYKSFFSKQKFYFQGEKLTFKEAPIPDDIEWSDMYQASQKCKIFTFFLDNYLHFLVVIAGLVSYVIITIYSYLGITNHNRNYASYDDVVSSHLTAVGLAIIMQALNIYFYILVKICLRMLNFNSKTSRLNMTTSITIILQFIINNVMPFAILSSQMNNQSLYSMLYNPTGLSILQTYNFFLQAVTPVILCVIDIPYLIKCFYRDRAHLTKRSQYINQEELGKIFEDPEFDLGYHYCTIIRVIYQTMFYAPMIPMCLIWSLGSIIIYYIVTKFQLIYRRAVIDDIGPEISFSILHHLPISLIIFSISTYCFHRINDPQQLQKLIPSIISIIISSANYLFIPLFRSNAKIFELDIDSLTFFNLNRPYEDIQSQFKTEYDKLNPAMNTNLLEKYNKNENYANLNEKSKQYAQGKSFVQSSTPKSFQNQMDFQSNSNNLNLKLINSKKSSFLDLKMIERSSNQGNDQFYQSQGYASQNKSNKSSNQQIQMQNKYLQQSQLTIDKMIQNQQNSKQQISGNAQDLIPIVQKQLSIIKQTPQYDSQFVNKQIVNNKWLLDQIREYQSNYHRNRQRQANQSDFLLVSQLKAQLEQSQQILTQQAKILNNAKQ</sequence>
<feature type="transmembrane region" description="Helical" evidence="3">
    <location>
        <begin position="606"/>
        <end position="627"/>
    </location>
</feature>
<dbReference type="PANTHER" id="PTHR13018:SF83">
    <property type="entry name" value="RRM DOMAIN-CONTAINING PROTEIN"/>
    <property type="match status" value="1"/>
</dbReference>
<feature type="transmembrane region" description="Helical" evidence="3">
    <location>
        <begin position="681"/>
        <end position="701"/>
    </location>
</feature>
<reference evidence="5" key="1">
    <citation type="journal article" date="2006" name="PLoS Biol.">
        <title>Macronuclear genome sequence of the ciliate Tetrahymena thermophila, a model eukaryote.</title>
        <authorList>
            <person name="Eisen J.A."/>
            <person name="Coyne R.S."/>
            <person name="Wu M."/>
            <person name="Wu D."/>
            <person name="Thiagarajan M."/>
            <person name="Wortman J.R."/>
            <person name="Badger J.H."/>
            <person name="Ren Q."/>
            <person name="Amedeo P."/>
            <person name="Jones K.M."/>
            <person name="Tallon L.J."/>
            <person name="Delcher A.L."/>
            <person name="Salzberg S.L."/>
            <person name="Silva J.C."/>
            <person name="Haas B.J."/>
            <person name="Majoros W.H."/>
            <person name="Farzad M."/>
            <person name="Carlton J.M."/>
            <person name="Smith R.K. Jr."/>
            <person name="Garg J."/>
            <person name="Pearlman R.E."/>
            <person name="Karrer K.M."/>
            <person name="Sun L."/>
            <person name="Manning G."/>
            <person name="Elde N.C."/>
            <person name="Turkewitz A.P."/>
            <person name="Asai D.J."/>
            <person name="Wilkes D.E."/>
            <person name="Wang Y."/>
            <person name="Cai H."/>
            <person name="Collins K."/>
            <person name="Stewart B.A."/>
            <person name="Lee S.R."/>
            <person name="Wilamowska K."/>
            <person name="Weinberg Z."/>
            <person name="Ruzzo W.L."/>
            <person name="Wloga D."/>
            <person name="Gaertig J."/>
            <person name="Frankel J."/>
            <person name="Tsao C.-C."/>
            <person name="Gorovsky M.A."/>
            <person name="Keeling P.J."/>
            <person name="Waller R.F."/>
            <person name="Patron N.J."/>
            <person name="Cherry J.M."/>
            <person name="Stover N.A."/>
            <person name="Krieger C.J."/>
            <person name="del Toro C."/>
            <person name="Ryder H.F."/>
            <person name="Williamson S.C."/>
            <person name="Barbeau R.A."/>
            <person name="Hamilton E.P."/>
            <person name="Orias E."/>
        </authorList>
    </citation>
    <scope>NUCLEOTIDE SEQUENCE [LARGE SCALE GENOMIC DNA]</scope>
    <source>
        <strain evidence="5">SB210</strain>
    </source>
</reference>
<dbReference type="AlphaFoldDB" id="I7M2F4"/>
<evidence type="ECO:0000313" key="4">
    <source>
        <dbReference type="EMBL" id="EAS00286.2"/>
    </source>
</evidence>
<evidence type="ECO:0000256" key="3">
    <source>
        <dbReference type="SAM" id="Phobius"/>
    </source>
</evidence>
<evidence type="ECO:0000256" key="1">
    <source>
        <dbReference type="SAM" id="Coils"/>
    </source>
</evidence>
<name>I7M2F4_TETTS</name>
<gene>
    <name evidence="4" type="ORF">TTHERM_00218590</name>
</gene>
<feature type="transmembrane region" description="Helical" evidence="3">
    <location>
        <begin position="647"/>
        <end position="669"/>
    </location>
</feature>
<feature type="transmembrane region" description="Helical" evidence="3">
    <location>
        <begin position="535"/>
        <end position="557"/>
    </location>
</feature>
<dbReference type="GO" id="GO:0005886">
    <property type="term" value="C:plasma membrane"/>
    <property type="evidence" value="ECO:0007669"/>
    <property type="project" value="TreeGrafter"/>
</dbReference>
<dbReference type="GeneID" id="7838210"/>
<dbReference type="Proteomes" id="UP000009168">
    <property type="component" value="Unassembled WGS sequence"/>
</dbReference>
<protein>
    <submittedName>
        <fullName evidence="4">Transmembrane protein, putative</fullName>
    </submittedName>
</protein>
<dbReference type="PANTHER" id="PTHR13018">
    <property type="entry name" value="PROBABLE MEMBRANE PROTEIN DUF221-RELATED"/>
    <property type="match status" value="1"/>
</dbReference>
<feature type="compositionally biased region" description="Low complexity" evidence="2">
    <location>
        <begin position="831"/>
        <end position="843"/>
    </location>
</feature>
<proteinExistence type="predicted"/>
<feature type="compositionally biased region" description="Polar residues" evidence="2">
    <location>
        <begin position="820"/>
        <end position="830"/>
    </location>
</feature>
<evidence type="ECO:0000256" key="2">
    <source>
        <dbReference type="SAM" id="MobiDB-lite"/>
    </source>
</evidence>
<feature type="transmembrane region" description="Helical" evidence="3">
    <location>
        <begin position="493"/>
        <end position="515"/>
    </location>
</feature>